<dbReference type="AlphaFoldDB" id="A0A1W1V926"/>
<dbReference type="InterPro" id="IPR003615">
    <property type="entry name" value="HNH_nuc"/>
</dbReference>
<keyword evidence="3" id="KW-1185">Reference proteome</keyword>
<dbReference type="CDD" id="cd00085">
    <property type="entry name" value="HNHc"/>
    <property type="match status" value="1"/>
</dbReference>
<dbReference type="InterPro" id="IPR002711">
    <property type="entry name" value="HNH"/>
</dbReference>
<dbReference type="GO" id="GO:0008270">
    <property type="term" value="F:zinc ion binding"/>
    <property type="evidence" value="ECO:0007669"/>
    <property type="project" value="InterPro"/>
</dbReference>
<feature type="domain" description="HNH nuclease" evidence="1">
    <location>
        <begin position="169"/>
        <end position="233"/>
    </location>
</feature>
<dbReference type="Proteomes" id="UP000192731">
    <property type="component" value="Unassembled WGS sequence"/>
</dbReference>
<evidence type="ECO:0000313" key="3">
    <source>
        <dbReference type="Proteomes" id="UP000192731"/>
    </source>
</evidence>
<dbReference type="Gene3D" id="1.10.30.50">
    <property type="match status" value="1"/>
</dbReference>
<evidence type="ECO:0000313" key="2">
    <source>
        <dbReference type="EMBL" id="SMB89949.1"/>
    </source>
</evidence>
<dbReference type="GO" id="GO:0004519">
    <property type="term" value="F:endonuclease activity"/>
    <property type="evidence" value="ECO:0007669"/>
    <property type="project" value="InterPro"/>
</dbReference>
<proteinExistence type="predicted"/>
<gene>
    <name evidence="2" type="ORF">SAMN00017405_0684</name>
</gene>
<protein>
    <submittedName>
        <fullName evidence="2">5-methylcytosine-specific restriction enzyme A</fullName>
    </submittedName>
</protein>
<dbReference type="Pfam" id="PF01844">
    <property type="entry name" value="HNH"/>
    <property type="match status" value="1"/>
</dbReference>
<dbReference type="SMART" id="SM00507">
    <property type="entry name" value="HNHc"/>
    <property type="match status" value="1"/>
</dbReference>
<reference evidence="2 3" key="1">
    <citation type="submission" date="2017-04" db="EMBL/GenBank/DDBJ databases">
        <authorList>
            <person name="Afonso C.L."/>
            <person name="Miller P.J."/>
            <person name="Scott M.A."/>
            <person name="Spackman E."/>
            <person name="Goraichik I."/>
            <person name="Dimitrov K.M."/>
            <person name="Suarez D.L."/>
            <person name="Swayne D.E."/>
        </authorList>
    </citation>
    <scope>NUCLEOTIDE SEQUENCE [LARGE SCALE GENOMIC DNA]</scope>
    <source>
        <strain evidence="2 3">DSM 11270</strain>
    </source>
</reference>
<accession>A0A1W1V926</accession>
<name>A0A1W1V926_DESTI</name>
<evidence type="ECO:0000259" key="1">
    <source>
        <dbReference type="SMART" id="SM00507"/>
    </source>
</evidence>
<sequence>MNWLISANGSIYRHSDAFEKMGYVDWRQTANYEVGDIIYIYSTRPLSKIEFKCIVEKIDIQFKDITDDKEFWINEDEYYKWKKRLYSRIRLIERTAGGNLTLNKLKENGLKAAPQGPIKLKDDILSYIEKYFHKDLTDITFPDEIPNEEGLYEGVGVSVKVSRYERSSIARKKCIEYHGSDCIVCGFSFGKVYGDFAEGFIHVHHVTPLSEINAEYKVDYKNDLIPVCPNCHAMLHKKKGSEYLSIEQLKEIIKRK</sequence>
<dbReference type="EMBL" id="FWWT01000016">
    <property type="protein sequence ID" value="SMB89949.1"/>
    <property type="molecule type" value="Genomic_DNA"/>
</dbReference>
<organism evidence="2 3">
    <name type="scientific">Desulfonispora thiosulfatigenes DSM 11270</name>
    <dbReference type="NCBI Taxonomy" id="656914"/>
    <lineage>
        <taxon>Bacteria</taxon>
        <taxon>Bacillati</taxon>
        <taxon>Bacillota</taxon>
        <taxon>Clostridia</taxon>
        <taxon>Eubacteriales</taxon>
        <taxon>Peptococcaceae</taxon>
        <taxon>Desulfonispora</taxon>
    </lineage>
</organism>
<dbReference type="GO" id="GO:0003676">
    <property type="term" value="F:nucleic acid binding"/>
    <property type="evidence" value="ECO:0007669"/>
    <property type="project" value="InterPro"/>
</dbReference>
<dbReference type="OrthoDB" id="9779761at2"/>
<dbReference type="RefSeq" id="WP_084053053.1">
    <property type="nucleotide sequence ID" value="NZ_FWWT01000016.1"/>
</dbReference>